<name>A0A8C6UY41_9GOBI</name>
<accession>A0A8C6UY41</accession>
<sequence length="566" mass="64221">MDESYIIAIDLGTAYSGYAYNITPKDKDISPRVKRWGTEQGLDTPKAPNFILFDGEQTFMSFGYQARDAYINMSSSDAEKCYLFNNFKMSLYGQADLMIKAENGKTMKALQVFAAALQFLKEDALKTINKTTSNMQFEASDFTWVMTVPAIWDDAAKQFMREAAVQAGIVSRDNGEKLVIALEPEAASIWCKKLPAEGFLSENHSRTSLQQTPGTQYIVVDCGGGTIDITVHEVLTDGRLKEVRKASGNNMGGQTVDSKFKEFLREIFDDGVWEEYEAKHPGELQQLMYDFAYMKQVDQDGQFSCPYNLGQTASRKKEIEMFFDNDKGASWNDGKIKISQRKMRSFFEESLTGVRNSLEEILKNTTNIKYILLVGGYALSQVLRDHIENQFGSQYKVLCPDLPQEAVLKGAVMFGRDKAVIVSRKSRFTYGFDIDEKFDSNNHDEERKAISSKGELCKGVFFKMIEIDQDVGWNENKVYKFRPVTNDQEIMTFRFFRTERKNPKYIDEWGAEQIGEVVVKMPNTTGGTKREVKMEVIFGDTEITATATDLLSNSVARVNIDFIQDT</sequence>
<evidence type="ECO:0000256" key="1">
    <source>
        <dbReference type="ARBA" id="ARBA00007381"/>
    </source>
</evidence>
<evidence type="ECO:0000313" key="5">
    <source>
        <dbReference type="Proteomes" id="UP000694523"/>
    </source>
</evidence>
<keyword evidence="2" id="KW-0547">Nucleotide-binding</keyword>
<keyword evidence="5" id="KW-1185">Reference proteome</keyword>
<organism evidence="4 5">
    <name type="scientific">Neogobius melanostomus</name>
    <name type="common">round goby</name>
    <dbReference type="NCBI Taxonomy" id="47308"/>
    <lineage>
        <taxon>Eukaryota</taxon>
        <taxon>Metazoa</taxon>
        <taxon>Chordata</taxon>
        <taxon>Craniata</taxon>
        <taxon>Vertebrata</taxon>
        <taxon>Euteleostomi</taxon>
        <taxon>Actinopterygii</taxon>
        <taxon>Neopterygii</taxon>
        <taxon>Teleostei</taxon>
        <taxon>Neoteleostei</taxon>
        <taxon>Acanthomorphata</taxon>
        <taxon>Gobiaria</taxon>
        <taxon>Gobiiformes</taxon>
        <taxon>Gobioidei</taxon>
        <taxon>Gobiidae</taxon>
        <taxon>Benthophilinae</taxon>
        <taxon>Neogobiini</taxon>
        <taxon>Neogobius</taxon>
    </lineage>
</organism>
<evidence type="ECO:0000313" key="4">
    <source>
        <dbReference type="Ensembl" id="ENSNMLP00000042919.1"/>
    </source>
</evidence>
<dbReference type="PANTHER" id="PTHR14187:SF5">
    <property type="entry name" value="HEAT SHOCK 70 KDA PROTEIN 12A"/>
    <property type="match status" value="1"/>
</dbReference>
<evidence type="ECO:0000256" key="3">
    <source>
        <dbReference type="ARBA" id="ARBA00022840"/>
    </source>
</evidence>
<reference evidence="4" key="2">
    <citation type="submission" date="2025-09" db="UniProtKB">
        <authorList>
            <consortium name="Ensembl"/>
        </authorList>
    </citation>
    <scope>IDENTIFICATION</scope>
</reference>
<proteinExistence type="inferred from homology"/>
<dbReference type="GO" id="GO:0005524">
    <property type="term" value="F:ATP binding"/>
    <property type="evidence" value="ECO:0007669"/>
    <property type="project" value="UniProtKB-KW"/>
</dbReference>
<dbReference type="GO" id="GO:0140662">
    <property type="term" value="F:ATP-dependent protein folding chaperone"/>
    <property type="evidence" value="ECO:0007669"/>
    <property type="project" value="InterPro"/>
</dbReference>
<dbReference type="InterPro" id="IPR043129">
    <property type="entry name" value="ATPase_NBD"/>
</dbReference>
<dbReference type="CDD" id="cd10229">
    <property type="entry name" value="ASKHA_NBD_HSP70_HSPA12"/>
    <property type="match status" value="1"/>
</dbReference>
<dbReference type="Ensembl" id="ENSNMLT00000047661.1">
    <property type="protein sequence ID" value="ENSNMLP00000042919.1"/>
    <property type="gene ID" value="ENSNMLG00000026115.1"/>
</dbReference>
<dbReference type="AlphaFoldDB" id="A0A8C6UY41"/>
<dbReference type="Gene3D" id="3.30.420.40">
    <property type="match status" value="2"/>
</dbReference>
<reference evidence="4" key="1">
    <citation type="submission" date="2025-08" db="UniProtKB">
        <authorList>
            <consortium name="Ensembl"/>
        </authorList>
    </citation>
    <scope>IDENTIFICATION</scope>
</reference>
<dbReference type="SUPFAM" id="SSF53067">
    <property type="entry name" value="Actin-like ATPase domain"/>
    <property type="match status" value="2"/>
</dbReference>
<dbReference type="Pfam" id="PF00012">
    <property type="entry name" value="HSP70"/>
    <property type="match status" value="1"/>
</dbReference>
<dbReference type="PANTHER" id="PTHR14187">
    <property type="entry name" value="ALPHA KINASE/ELONGATION FACTOR 2 KINASE"/>
    <property type="match status" value="1"/>
</dbReference>
<comment type="similarity">
    <text evidence="1">Belongs to the heat shock protein 70 family.</text>
</comment>
<dbReference type="Proteomes" id="UP000694523">
    <property type="component" value="Unplaced"/>
</dbReference>
<evidence type="ECO:0000256" key="2">
    <source>
        <dbReference type="ARBA" id="ARBA00022741"/>
    </source>
</evidence>
<evidence type="ECO:0008006" key="6">
    <source>
        <dbReference type="Google" id="ProtNLM"/>
    </source>
</evidence>
<protein>
    <recommendedName>
        <fullName evidence="6">Heat shock 70 kDa protein 12A</fullName>
    </recommendedName>
</protein>
<dbReference type="InterPro" id="IPR013126">
    <property type="entry name" value="Hsp_70_fam"/>
</dbReference>
<keyword evidence="3" id="KW-0067">ATP-binding</keyword>